<evidence type="ECO:0000259" key="11">
    <source>
        <dbReference type="Pfam" id="PF01207"/>
    </source>
</evidence>
<keyword evidence="2" id="KW-0820">tRNA-binding</keyword>
<dbReference type="OrthoDB" id="10262250at2759"/>
<dbReference type="AlphaFoldDB" id="D8UA89"/>
<feature type="binding site" evidence="10">
    <location>
        <begin position="207"/>
        <end position="209"/>
    </location>
    <ligand>
        <name>FMN</name>
        <dbReference type="ChEBI" id="CHEBI:58210"/>
    </ligand>
</feature>
<keyword evidence="4 10" id="KW-0288">FMN</keyword>
<dbReference type="eggNOG" id="KOG2335">
    <property type="taxonomic scope" value="Eukaryota"/>
</dbReference>
<dbReference type="InParanoid" id="D8UA89"/>
<dbReference type="InterPro" id="IPR018517">
    <property type="entry name" value="tRNA_hU_synthase_CS"/>
</dbReference>
<protein>
    <recommendedName>
        <fullName evidence="11">DUS-like FMN-binding domain-containing protein</fullName>
    </recommendedName>
</protein>
<feature type="domain" description="DUS-like FMN-binding" evidence="11">
    <location>
        <begin position="10"/>
        <end position="126"/>
    </location>
</feature>
<feature type="binding site" evidence="10">
    <location>
        <position position="62"/>
    </location>
    <ligand>
        <name>FMN</name>
        <dbReference type="ChEBI" id="CHEBI:58210"/>
    </ligand>
</feature>
<evidence type="ECO:0000256" key="8">
    <source>
        <dbReference type="ARBA" id="ARBA00023002"/>
    </source>
</evidence>
<dbReference type="InterPro" id="IPR013785">
    <property type="entry name" value="Aldolase_TIM"/>
</dbReference>
<evidence type="ECO:0000256" key="5">
    <source>
        <dbReference type="ARBA" id="ARBA00022694"/>
    </source>
</evidence>
<evidence type="ECO:0000256" key="10">
    <source>
        <dbReference type="PIRSR" id="PIRSR006621-2"/>
    </source>
</evidence>
<dbReference type="KEGG" id="vcn:VOLCADRAFT_43118"/>
<dbReference type="PANTHER" id="PTHR42907:SF1">
    <property type="entry name" value="FMN-LINKED OXIDOREDUCTASES SUPERFAMILY PROTEIN"/>
    <property type="match status" value="1"/>
</dbReference>
<dbReference type="CDD" id="cd02801">
    <property type="entry name" value="DUS_like_FMN"/>
    <property type="match status" value="1"/>
</dbReference>
<evidence type="ECO:0000256" key="6">
    <source>
        <dbReference type="ARBA" id="ARBA00022857"/>
    </source>
</evidence>
<evidence type="ECO:0000256" key="2">
    <source>
        <dbReference type="ARBA" id="ARBA00022555"/>
    </source>
</evidence>
<evidence type="ECO:0000256" key="4">
    <source>
        <dbReference type="ARBA" id="ARBA00022643"/>
    </source>
</evidence>
<keyword evidence="3" id="KW-0285">Flavoprotein</keyword>
<dbReference type="GeneID" id="9617386"/>
<dbReference type="EMBL" id="GL378373">
    <property type="protein sequence ID" value="EFJ43435.1"/>
    <property type="molecule type" value="Genomic_DNA"/>
</dbReference>
<accession>D8UA89</accession>
<dbReference type="PROSITE" id="PS01136">
    <property type="entry name" value="UPF0034"/>
    <property type="match status" value="1"/>
</dbReference>
<feature type="non-terminal residue" evidence="12">
    <location>
        <position position="1"/>
    </location>
</feature>
<dbReference type="SUPFAM" id="SSF51395">
    <property type="entry name" value="FMN-linked oxidoreductases"/>
    <property type="match status" value="1"/>
</dbReference>
<evidence type="ECO:0000256" key="9">
    <source>
        <dbReference type="PIRSR" id="PIRSR006621-1"/>
    </source>
</evidence>
<dbReference type="Gene3D" id="1.20.120.1460">
    <property type="match status" value="1"/>
</dbReference>
<reference evidence="12 13" key="1">
    <citation type="journal article" date="2010" name="Science">
        <title>Genomic analysis of organismal complexity in the multicellular green alga Volvox carteri.</title>
        <authorList>
            <person name="Prochnik S.E."/>
            <person name="Umen J."/>
            <person name="Nedelcu A.M."/>
            <person name="Hallmann A."/>
            <person name="Miller S.M."/>
            <person name="Nishii I."/>
            <person name="Ferris P."/>
            <person name="Kuo A."/>
            <person name="Mitros T."/>
            <person name="Fritz-Laylin L.K."/>
            <person name="Hellsten U."/>
            <person name="Chapman J."/>
            <person name="Simakov O."/>
            <person name="Rensing S.A."/>
            <person name="Terry A."/>
            <person name="Pangilinan J."/>
            <person name="Kapitonov V."/>
            <person name="Jurka J."/>
            <person name="Salamov A."/>
            <person name="Shapiro H."/>
            <person name="Schmutz J."/>
            <person name="Grimwood J."/>
            <person name="Lindquist E."/>
            <person name="Lucas S."/>
            <person name="Grigoriev I.V."/>
            <person name="Schmitt R."/>
            <person name="Kirk D."/>
            <person name="Rokhsar D.S."/>
        </authorList>
    </citation>
    <scope>NUCLEOTIDE SEQUENCE [LARGE SCALE GENOMIC DNA]</scope>
    <source>
        <strain evidence="13">f. Nagariensis / Eve</strain>
    </source>
</reference>
<name>D8UA89_VOLCA</name>
<dbReference type="InterPro" id="IPR004653">
    <property type="entry name" value="DusA"/>
</dbReference>
<dbReference type="PANTHER" id="PTHR42907">
    <property type="entry name" value="FMN-LINKED OXIDOREDUCTASES SUPERFAMILY PROTEIN"/>
    <property type="match status" value="1"/>
</dbReference>
<dbReference type="FunCoup" id="D8UA89">
    <property type="interactions" value="205"/>
</dbReference>
<evidence type="ECO:0000256" key="3">
    <source>
        <dbReference type="ARBA" id="ARBA00022630"/>
    </source>
</evidence>
<keyword evidence="6" id="KW-0521">NADP</keyword>
<dbReference type="InterPro" id="IPR001269">
    <property type="entry name" value="DUS_fam"/>
</dbReference>
<sequence>PTLTRALSRMDWTDMHFRQLARLLSRRTWLWTEMVVDKTILHTQNLDKFLWFPPEQRPLVLQLGGSDPATLAAAAARAVEYGYDEINLNCGCPSDRVASAGCFGAALMMRPHLVARCTAAMAEAMKGDLRLVMMTCYPGGRYLGAIFSVRCCTILTARSPPPLPPGVRPPWVVQGLSPHQNRTVPPLRHQWAWALARDFPHLQFSLNGGVLNCHEARFQGLSVGGNGGGIVGVMIGRGAYNDPWGCLADADRAVYGEPYNPAPSRRWVIERYREYAESMVGRYPDGHADPSIRTLMRPLLNLFHGEPGCKRWKNEVDELL</sequence>
<dbReference type="InterPro" id="IPR035587">
    <property type="entry name" value="DUS-like_FMN-bd"/>
</dbReference>
<evidence type="ECO:0000256" key="7">
    <source>
        <dbReference type="ARBA" id="ARBA00022884"/>
    </source>
</evidence>
<keyword evidence="13" id="KW-1185">Reference proteome</keyword>
<feature type="domain" description="DUS-like FMN-binding" evidence="11">
    <location>
        <begin position="175"/>
        <end position="318"/>
    </location>
</feature>
<comment type="cofactor">
    <cofactor evidence="1 10">
        <name>FMN</name>
        <dbReference type="ChEBI" id="CHEBI:58210"/>
    </cofactor>
</comment>
<dbReference type="GO" id="GO:0000049">
    <property type="term" value="F:tRNA binding"/>
    <property type="evidence" value="ECO:0007669"/>
    <property type="project" value="UniProtKB-KW"/>
</dbReference>
<keyword evidence="5" id="KW-0819">tRNA processing</keyword>
<dbReference type="RefSeq" id="XP_002955582.1">
    <property type="nucleotide sequence ID" value="XM_002955536.1"/>
</dbReference>
<keyword evidence="8" id="KW-0560">Oxidoreductase</keyword>
<dbReference type="GO" id="GO:0017150">
    <property type="term" value="F:tRNA dihydrouridine synthase activity"/>
    <property type="evidence" value="ECO:0007669"/>
    <property type="project" value="InterPro"/>
</dbReference>
<evidence type="ECO:0000256" key="1">
    <source>
        <dbReference type="ARBA" id="ARBA00001917"/>
    </source>
</evidence>
<feature type="active site" description="Proton donor" evidence="9">
    <location>
        <position position="92"/>
    </location>
</feature>
<dbReference type="Proteomes" id="UP000001058">
    <property type="component" value="Unassembled WGS sequence"/>
</dbReference>
<dbReference type="Pfam" id="PF01207">
    <property type="entry name" value="Dus"/>
    <property type="match status" value="2"/>
</dbReference>
<gene>
    <name evidence="12" type="ORF">VOLCADRAFT_43118</name>
</gene>
<keyword evidence="7" id="KW-0694">RNA-binding</keyword>
<proteinExistence type="predicted"/>
<dbReference type="STRING" id="3068.D8UA89"/>
<feature type="binding site" evidence="10">
    <location>
        <begin position="236"/>
        <end position="237"/>
    </location>
    <ligand>
        <name>FMN</name>
        <dbReference type="ChEBI" id="CHEBI:58210"/>
    </ligand>
</feature>
<evidence type="ECO:0000313" key="12">
    <source>
        <dbReference type="EMBL" id="EFJ43435.1"/>
    </source>
</evidence>
<keyword evidence="10" id="KW-0547">Nucleotide-binding</keyword>
<dbReference type="GO" id="GO:0050660">
    <property type="term" value="F:flavin adenine dinucleotide binding"/>
    <property type="evidence" value="ECO:0007669"/>
    <property type="project" value="InterPro"/>
</dbReference>
<dbReference type="Gene3D" id="3.20.20.70">
    <property type="entry name" value="Aldolase class I"/>
    <property type="match status" value="1"/>
</dbReference>
<organism evidence="13">
    <name type="scientific">Volvox carteri f. nagariensis</name>
    <dbReference type="NCBI Taxonomy" id="3068"/>
    <lineage>
        <taxon>Eukaryota</taxon>
        <taxon>Viridiplantae</taxon>
        <taxon>Chlorophyta</taxon>
        <taxon>core chlorophytes</taxon>
        <taxon>Chlorophyceae</taxon>
        <taxon>CS clade</taxon>
        <taxon>Chlamydomonadales</taxon>
        <taxon>Volvocaceae</taxon>
        <taxon>Volvox</taxon>
    </lineage>
</organism>
<feature type="non-terminal residue" evidence="12">
    <location>
        <position position="320"/>
    </location>
</feature>
<dbReference type="PIRSF" id="PIRSF006621">
    <property type="entry name" value="Dus"/>
    <property type="match status" value="1"/>
</dbReference>
<evidence type="ECO:0000313" key="13">
    <source>
        <dbReference type="Proteomes" id="UP000001058"/>
    </source>
</evidence>